<dbReference type="GO" id="GO:0042781">
    <property type="term" value="F:3'-tRNA processing endoribonuclease activity"/>
    <property type="evidence" value="ECO:0007669"/>
    <property type="project" value="TreeGrafter"/>
</dbReference>
<dbReference type="Pfam" id="PF00825">
    <property type="entry name" value="Ribonuclease_P"/>
    <property type="match status" value="1"/>
</dbReference>
<evidence type="ECO:0000256" key="1">
    <source>
        <dbReference type="ARBA" id="ARBA00002663"/>
    </source>
</evidence>
<dbReference type="InterPro" id="IPR020539">
    <property type="entry name" value="RNase_P_CS"/>
</dbReference>
<protein>
    <recommendedName>
        <fullName evidence="7">Ribonuclease P protein component</fullName>
        <ecNumber evidence="7">3.1.26.5</ecNumber>
    </recommendedName>
</protein>
<dbReference type="SUPFAM" id="SSF54211">
    <property type="entry name" value="Ribosomal protein S5 domain 2-like"/>
    <property type="match status" value="1"/>
</dbReference>
<keyword evidence="5" id="KW-0378">Hydrolase</keyword>
<dbReference type="AlphaFoldDB" id="A0AA37RZR4"/>
<evidence type="ECO:0000313" key="8">
    <source>
        <dbReference type="EMBL" id="GLP97672.1"/>
    </source>
</evidence>
<accession>A0AA37RZR4</accession>
<dbReference type="InterPro" id="IPR020568">
    <property type="entry name" value="Ribosomal_Su5_D2-typ_SF"/>
</dbReference>
<gene>
    <name evidence="8" type="ORF">GCM10007895_29790</name>
</gene>
<dbReference type="GO" id="GO:0030677">
    <property type="term" value="C:ribonuclease P complex"/>
    <property type="evidence" value="ECO:0007669"/>
    <property type="project" value="TreeGrafter"/>
</dbReference>
<comment type="caution">
    <text evidence="8">The sequence shown here is derived from an EMBL/GenBank/DDBJ whole genome shotgun (WGS) entry which is preliminary data.</text>
</comment>
<dbReference type="InterPro" id="IPR000100">
    <property type="entry name" value="RNase_P"/>
</dbReference>
<dbReference type="Gene3D" id="3.30.230.10">
    <property type="match status" value="1"/>
</dbReference>
<dbReference type="GO" id="GO:0004526">
    <property type="term" value="F:ribonuclease P activity"/>
    <property type="evidence" value="ECO:0007669"/>
    <property type="project" value="UniProtKB-UniRule"/>
</dbReference>
<dbReference type="Proteomes" id="UP001161422">
    <property type="component" value="Unassembled WGS sequence"/>
</dbReference>
<evidence type="ECO:0000256" key="2">
    <source>
        <dbReference type="ARBA" id="ARBA00022694"/>
    </source>
</evidence>
<keyword evidence="2" id="KW-0819">tRNA processing</keyword>
<dbReference type="EMBL" id="BSNC01000009">
    <property type="protein sequence ID" value="GLP97672.1"/>
    <property type="molecule type" value="Genomic_DNA"/>
</dbReference>
<evidence type="ECO:0000256" key="5">
    <source>
        <dbReference type="ARBA" id="ARBA00022801"/>
    </source>
</evidence>
<keyword evidence="3" id="KW-0540">Nuclease</keyword>
<dbReference type="PANTHER" id="PTHR33992:SF1">
    <property type="entry name" value="RIBONUCLEASE P PROTEIN COMPONENT"/>
    <property type="match status" value="1"/>
</dbReference>
<keyword evidence="6" id="KW-0694">RNA-binding</keyword>
<dbReference type="EC" id="3.1.26.5" evidence="7"/>
<name>A0AA37RZR4_9GAMM</name>
<evidence type="ECO:0000256" key="7">
    <source>
        <dbReference type="NCBIfam" id="TIGR00188"/>
    </source>
</evidence>
<keyword evidence="9" id="KW-1185">Reference proteome</keyword>
<dbReference type="GO" id="GO:0000049">
    <property type="term" value="F:tRNA binding"/>
    <property type="evidence" value="ECO:0007669"/>
    <property type="project" value="InterPro"/>
</dbReference>
<comment type="function">
    <text evidence="1">RNaseP catalyzes the removal of the 5'-leader sequence from pre-tRNA to produce the mature 5'-terminus. It can also cleave other RNA substrates such as 4.5S RNA. The protein component plays an auxiliary but essential role in vivo by binding to the 5'-leader sequence and broadening the substrate specificity of the ribozyme.</text>
</comment>
<evidence type="ECO:0000256" key="4">
    <source>
        <dbReference type="ARBA" id="ARBA00022759"/>
    </source>
</evidence>
<sequence>MAKKQIKLACRRNRVKRLIRESFRQHQHDLPAVDIVAICKKDMQNMDNEQIHKMVTKLWRKLSRRCNG</sequence>
<keyword evidence="4" id="KW-0255">Endonuclease</keyword>
<dbReference type="PROSITE" id="PS00648">
    <property type="entry name" value="RIBONUCLEASE_P"/>
    <property type="match status" value="1"/>
</dbReference>
<evidence type="ECO:0000256" key="3">
    <source>
        <dbReference type="ARBA" id="ARBA00022722"/>
    </source>
</evidence>
<dbReference type="InterPro" id="IPR014721">
    <property type="entry name" value="Ribsml_uS5_D2-typ_fold_subgr"/>
</dbReference>
<reference evidence="8" key="1">
    <citation type="journal article" date="2014" name="Int. J. Syst. Evol. Microbiol.">
        <title>Complete genome sequence of Corynebacterium casei LMG S-19264T (=DSM 44701T), isolated from a smear-ripened cheese.</title>
        <authorList>
            <consortium name="US DOE Joint Genome Institute (JGI-PGF)"/>
            <person name="Walter F."/>
            <person name="Albersmeier A."/>
            <person name="Kalinowski J."/>
            <person name="Ruckert C."/>
        </authorList>
    </citation>
    <scope>NUCLEOTIDE SEQUENCE</scope>
    <source>
        <strain evidence="8">NBRC 101628</strain>
    </source>
</reference>
<evidence type="ECO:0000313" key="9">
    <source>
        <dbReference type="Proteomes" id="UP001161422"/>
    </source>
</evidence>
<organism evidence="8 9">
    <name type="scientific">Paraferrimonas sedimenticola</name>
    <dbReference type="NCBI Taxonomy" id="375674"/>
    <lineage>
        <taxon>Bacteria</taxon>
        <taxon>Pseudomonadati</taxon>
        <taxon>Pseudomonadota</taxon>
        <taxon>Gammaproteobacteria</taxon>
        <taxon>Alteromonadales</taxon>
        <taxon>Ferrimonadaceae</taxon>
        <taxon>Paraferrimonas</taxon>
    </lineage>
</organism>
<evidence type="ECO:0000256" key="6">
    <source>
        <dbReference type="ARBA" id="ARBA00022884"/>
    </source>
</evidence>
<proteinExistence type="predicted"/>
<dbReference type="PANTHER" id="PTHR33992">
    <property type="entry name" value="RIBONUCLEASE P PROTEIN COMPONENT"/>
    <property type="match status" value="1"/>
</dbReference>
<reference evidence="8" key="2">
    <citation type="submission" date="2023-01" db="EMBL/GenBank/DDBJ databases">
        <title>Draft genome sequence of Paraferrimonas sedimenticola strain NBRC 101628.</title>
        <authorList>
            <person name="Sun Q."/>
            <person name="Mori K."/>
        </authorList>
    </citation>
    <scope>NUCLEOTIDE SEQUENCE</scope>
    <source>
        <strain evidence="8">NBRC 101628</strain>
    </source>
</reference>
<dbReference type="NCBIfam" id="TIGR00188">
    <property type="entry name" value="rnpA"/>
    <property type="match status" value="1"/>
</dbReference>